<organism evidence="8 9">
    <name type="scientific">Drechslerella stenobrocha 248</name>
    <dbReference type="NCBI Taxonomy" id="1043628"/>
    <lineage>
        <taxon>Eukaryota</taxon>
        <taxon>Fungi</taxon>
        <taxon>Dikarya</taxon>
        <taxon>Ascomycota</taxon>
        <taxon>Pezizomycotina</taxon>
        <taxon>Orbiliomycetes</taxon>
        <taxon>Orbiliales</taxon>
        <taxon>Orbiliaceae</taxon>
        <taxon>Drechslerella</taxon>
    </lineage>
</organism>
<accession>W7IE99</accession>
<dbReference type="PANTHER" id="PTHR33048:SF19">
    <property type="entry name" value="MEMBRANE PROTEIN PTH11-LIKE, PUTATIVE (AFU_ORTHOLOGUE AFUA_1G14080)-RELATED"/>
    <property type="match status" value="1"/>
</dbReference>
<reference evidence="8 9" key="1">
    <citation type="submission" date="2013-05" db="EMBL/GenBank/DDBJ databases">
        <title>Drechslerella stenobrocha genome reveals carnivorous origination and mechanical trapping mechanism of predatory fungi.</title>
        <authorList>
            <person name="Liu X."/>
            <person name="Zhang W."/>
            <person name="Liu K."/>
        </authorList>
    </citation>
    <scope>NUCLEOTIDE SEQUENCE [LARGE SCALE GENOMIC DNA]</scope>
    <source>
        <strain evidence="8 9">248</strain>
    </source>
</reference>
<keyword evidence="3 6" id="KW-1133">Transmembrane helix</keyword>
<keyword evidence="4 6" id="KW-0472">Membrane</keyword>
<evidence type="ECO:0000256" key="1">
    <source>
        <dbReference type="ARBA" id="ARBA00004141"/>
    </source>
</evidence>
<evidence type="ECO:0000256" key="5">
    <source>
        <dbReference type="ARBA" id="ARBA00038359"/>
    </source>
</evidence>
<evidence type="ECO:0000256" key="6">
    <source>
        <dbReference type="SAM" id="Phobius"/>
    </source>
</evidence>
<dbReference type="Pfam" id="PF20684">
    <property type="entry name" value="Fung_rhodopsin"/>
    <property type="match status" value="1"/>
</dbReference>
<name>W7IE99_9PEZI</name>
<feature type="transmembrane region" description="Helical" evidence="6">
    <location>
        <begin position="249"/>
        <end position="271"/>
    </location>
</feature>
<dbReference type="GO" id="GO:0016020">
    <property type="term" value="C:membrane"/>
    <property type="evidence" value="ECO:0007669"/>
    <property type="project" value="UniProtKB-SubCell"/>
</dbReference>
<evidence type="ECO:0000259" key="7">
    <source>
        <dbReference type="Pfam" id="PF20684"/>
    </source>
</evidence>
<evidence type="ECO:0000256" key="3">
    <source>
        <dbReference type="ARBA" id="ARBA00022989"/>
    </source>
</evidence>
<dbReference type="PANTHER" id="PTHR33048">
    <property type="entry name" value="PTH11-LIKE INTEGRAL MEMBRANE PROTEIN (AFU_ORTHOLOGUE AFUA_5G11245)"/>
    <property type="match status" value="1"/>
</dbReference>
<evidence type="ECO:0000313" key="9">
    <source>
        <dbReference type="Proteomes" id="UP000024837"/>
    </source>
</evidence>
<dbReference type="InterPro" id="IPR052337">
    <property type="entry name" value="SAT4-like"/>
</dbReference>
<dbReference type="OrthoDB" id="10017208at2759"/>
<feature type="transmembrane region" description="Helical" evidence="6">
    <location>
        <begin position="114"/>
        <end position="136"/>
    </location>
</feature>
<proteinExistence type="inferred from homology"/>
<evidence type="ECO:0000256" key="2">
    <source>
        <dbReference type="ARBA" id="ARBA00022692"/>
    </source>
</evidence>
<feature type="transmembrane region" description="Helical" evidence="6">
    <location>
        <begin position="202"/>
        <end position="229"/>
    </location>
</feature>
<dbReference type="EMBL" id="KI966410">
    <property type="protein sequence ID" value="EWC47350.1"/>
    <property type="molecule type" value="Genomic_DNA"/>
</dbReference>
<comment type="subcellular location">
    <subcellularLocation>
        <location evidence="1">Membrane</location>
        <topology evidence="1">Multi-pass membrane protein</topology>
    </subcellularLocation>
</comment>
<evidence type="ECO:0000256" key="4">
    <source>
        <dbReference type="ARBA" id="ARBA00023136"/>
    </source>
</evidence>
<keyword evidence="2 6" id="KW-0812">Transmembrane</keyword>
<feature type="transmembrane region" description="Helical" evidence="6">
    <location>
        <begin position="172"/>
        <end position="190"/>
    </location>
</feature>
<dbReference type="AlphaFoldDB" id="W7IE99"/>
<dbReference type="HOGENOM" id="CLU_567366_0_0_1"/>
<evidence type="ECO:0000313" key="8">
    <source>
        <dbReference type="EMBL" id="EWC47350.1"/>
    </source>
</evidence>
<feature type="domain" description="Rhodopsin" evidence="7">
    <location>
        <begin position="98"/>
        <end position="337"/>
    </location>
</feature>
<sequence length="472" mass="52317">MIERTNIGIAADAAAAAVFRLHARQSADMMANMNNGPGRNESAIALSYGFIDYFDDRSFGSGKLSQAAGVAPSRFGSSSQLATATPIIVTLGIAALVLRIFSRTRFNAKFWWDDLFAVLAGLLLTASQLIFIRIVYLGQASLDTMLQTARQWEQERMTRISLGLKLYMSFELLYIFSSFFVKYSFLFLYLKISQETKSIKWYLRGAFLVTTLAFGFCVLALFLTCMPVSDFWNIWNSQPSCERKMLLTFGTGVSNIITDTIVLAILIPLLLQASLCKAQIRGVICLYACGALVIVASGLRFATQLMDVSMLQSMGWSLLEVSLALILLCAPMCAKILGAPLLQEVGPPVTSKRNRNFDRRYSSSPFDKNLPAPPPVMAGAKVRKGSRTERLVKEMKEMSSPMYRRLKVGRRESATGRTVWEVQPQSATTQTAEMVPVVPPWTPVDAPLRPRQLGEPPLPPLPRRALSIPIRV</sequence>
<gene>
    <name evidence="8" type="ORF">DRE_00318</name>
</gene>
<keyword evidence="9" id="KW-1185">Reference proteome</keyword>
<dbReference type="InterPro" id="IPR049326">
    <property type="entry name" value="Rhodopsin_dom_fungi"/>
</dbReference>
<dbReference type="Proteomes" id="UP000024837">
    <property type="component" value="Unassembled WGS sequence"/>
</dbReference>
<comment type="similarity">
    <text evidence="5">Belongs to the SAT4 family.</text>
</comment>
<feature type="transmembrane region" description="Helical" evidence="6">
    <location>
        <begin position="283"/>
        <end position="302"/>
    </location>
</feature>
<protein>
    <recommendedName>
        <fullName evidence="7">Rhodopsin domain-containing protein</fullName>
    </recommendedName>
</protein>
<feature type="transmembrane region" description="Helical" evidence="6">
    <location>
        <begin position="81"/>
        <end position="102"/>
    </location>
</feature>